<reference evidence="9" key="1">
    <citation type="submission" date="2019-10" db="EMBL/GenBank/DDBJ databases">
        <authorList>
            <person name="Zhang R."/>
            <person name="Pan Y."/>
            <person name="Wang J."/>
            <person name="Ma R."/>
            <person name="Yu S."/>
        </authorList>
    </citation>
    <scope>NUCLEOTIDE SEQUENCE</scope>
    <source>
        <strain evidence="9">LA-IB0</strain>
        <tissue evidence="9">Leaf</tissue>
    </source>
</reference>
<dbReference type="Pfam" id="PF01490">
    <property type="entry name" value="Aa_trans"/>
    <property type="match status" value="1"/>
</dbReference>
<keyword evidence="6 7" id="KW-0472">Membrane</keyword>
<evidence type="ECO:0000256" key="7">
    <source>
        <dbReference type="SAM" id="Phobius"/>
    </source>
</evidence>
<name>A0AAV6WIM6_9LAMI</name>
<keyword evidence="4" id="KW-0029">Amino-acid transport</keyword>
<dbReference type="AlphaFoldDB" id="A0AAV6WIM6"/>
<keyword evidence="5 7" id="KW-1133">Transmembrane helix</keyword>
<evidence type="ECO:0000256" key="2">
    <source>
        <dbReference type="ARBA" id="ARBA00022448"/>
    </source>
</evidence>
<accession>A0AAV6WIM6</accession>
<gene>
    <name evidence="9" type="ORF">BUALT_Bualt16G0113500</name>
</gene>
<keyword evidence="10" id="KW-1185">Reference proteome</keyword>
<comment type="subcellular location">
    <subcellularLocation>
        <location evidence="1">Membrane</location>
    </subcellularLocation>
</comment>
<dbReference type="PANTHER" id="PTHR48017">
    <property type="entry name" value="OS05G0424000 PROTEIN-RELATED"/>
    <property type="match status" value="1"/>
</dbReference>
<keyword evidence="2" id="KW-0813">Transport</keyword>
<evidence type="ECO:0000259" key="8">
    <source>
        <dbReference type="Pfam" id="PF01490"/>
    </source>
</evidence>
<feature type="transmembrane region" description="Helical" evidence="7">
    <location>
        <begin position="320"/>
        <end position="341"/>
    </location>
</feature>
<evidence type="ECO:0000256" key="5">
    <source>
        <dbReference type="ARBA" id="ARBA00022989"/>
    </source>
</evidence>
<evidence type="ECO:0000256" key="4">
    <source>
        <dbReference type="ARBA" id="ARBA00022970"/>
    </source>
</evidence>
<dbReference type="InterPro" id="IPR013057">
    <property type="entry name" value="AA_transpt_TM"/>
</dbReference>
<organism evidence="9 10">
    <name type="scientific">Buddleja alternifolia</name>
    <dbReference type="NCBI Taxonomy" id="168488"/>
    <lineage>
        <taxon>Eukaryota</taxon>
        <taxon>Viridiplantae</taxon>
        <taxon>Streptophyta</taxon>
        <taxon>Embryophyta</taxon>
        <taxon>Tracheophyta</taxon>
        <taxon>Spermatophyta</taxon>
        <taxon>Magnoliopsida</taxon>
        <taxon>eudicotyledons</taxon>
        <taxon>Gunneridae</taxon>
        <taxon>Pentapetalae</taxon>
        <taxon>asterids</taxon>
        <taxon>lamiids</taxon>
        <taxon>Lamiales</taxon>
        <taxon>Scrophulariaceae</taxon>
        <taxon>Buddlejeae</taxon>
        <taxon>Buddleja</taxon>
    </lineage>
</organism>
<feature type="transmembrane region" description="Helical" evidence="7">
    <location>
        <begin position="165"/>
        <end position="189"/>
    </location>
</feature>
<comment type="caution">
    <text evidence="9">The sequence shown here is derived from an EMBL/GenBank/DDBJ whole genome shotgun (WGS) entry which is preliminary data.</text>
</comment>
<evidence type="ECO:0000313" key="10">
    <source>
        <dbReference type="Proteomes" id="UP000826271"/>
    </source>
</evidence>
<feature type="transmembrane region" description="Helical" evidence="7">
    <location>
        <begin position="278"/>
        <end position="300"/>
    </location>
</feature>
<keyword evidence="3 7" id="KW-0812">Transmembrane</keyword>
<evidence type="ECO:0000256" key="3">
    <source>
        <dbReference type="ARBA" id="ARBA00022692"/>
    </source>
</evidence>
<evidence type="ECO:0000256" key="1">
    <source>
        <dbReference type="ARBA" id="ARBA00004370"/>
    </source>
</evidence>
<sequence length="407" mass="44689">MPFLALLLSFPSNGLKVSDQQRNGSLLRETTDIYSIAASPSFGTLRRISSSDYDINGQDTLECSNERTSLLPDYNLEQQPDRILRIRSSSWSELNLSLVPYMVDVKDEWYVKLLADTHLWIMICGNVSPTMIAASIVIAKLSVGVNVMGGVGLLSTPYTVKEAGWASLIVLLLFAFICCYTATLMRYCFESKDGILTFLDMGEAAFGKYERVLVSIILYSELYTSCVEFIILEGDNLTMLFPGASLNLFGFHLDSMHLFAIIAAFIVLPTLLLKDLRLISYISASGVMATVVIVLCLLFIGTVDGVGFHHSSRMVNWSGVPFAIGVHGYCYSGHAVFPNIYQSMADKNKFTKALVMCFVVCVVIYGGTAVMGFLMFGQGTLSQITLNLPPNGVGSKIALWTTMSSKL</sequence>
<feature type="transmembrane region" description="Helical" evidence="7">
    <location>
        <begin position="353"/>
        <end position="376"/>
    </location>
</feature>
<dbReference type="Proteomes" id="UP000826271">
    <property type="component" value="Unassembled WGS sequence"/>
</dbReference>
<feature type="domain" description="Amino acid transporter transmembrane" evidence="8">
    <location>
        <begin position="145"/>
        <end position="392"/>
    </location>
</feature>
<evidence type="ECO:0000256" key="6">
    <source>
        <dbReference type="ARBA" id="ARBA00023136"/>
    </source>
</evidence>
<proteinExistence type="predicted"/>
<dbReference type="GO" id="GO:0006865">
    <property type="term" value="P:amino acid transport"/>
    <property type="evidence" value="ECO:0007669"/>
    <property type="project" value="UniProtKB-KW"/>
</dbReference>
<feature type="transmembrane region" description="Helical" evidence="7">
    <location>
        <begin position="251"/>
        <end position="271"/>
    </location>
</feature>
<evidence type="ECO:0000313" key="9">
    <source>
        <dbReference type="EMBL" id="KAG8367831.1"/>
    </source>
</evidence>
<dbReference type="EMBL" id="WHWC01000016">
    <property type="protein sequence ID" value="KAG8367831.1"/>
    <property type="molecule type" value="Genomic_DNA"/>
</dbReference>
<protein>
    <recommendedName>
        <fullName evidence="8">Amino acid transporter transmembrane domain-containing protein</fullName>
    </recommendedName>
</protein>
<dbReference type="GO" id="GO:0016020">
    <property type="term" value="C:membrane"/>
    <property type="evidence" value="ECO:0007669"/>
    <property type="project" value="UniProtKB-SubCell"/>
</dbReference>